<name>A0ABP5F1Q2_9ACTN</name>
<organism evidence="3 4">
    <name type="scientific">Nocardiopsis rhodophaea</name>
    <dbReference type="NCBI Taxonomy" id="280238"/>
    <lineage>
        <taxon>Bacteria</taxon>
        <taxon>Bacillati</taxon>
        <taxon>Actinomycetota</taxon>
        <taxon>Actinomycetes</taxon>
        <taxon>Streptosporangiales</taxon>
        <taxon>Nocardiopsidaceae</taxon>
        <taxon>Nocardiopsis</taxon>
    </lineage>
</organism>
<dbReference type="Pfam" id="PF12002">
    <property type="entry name" value="MgsA_C"/>
    <property type="match status" value="1"/>
</dbReference>
<gene>
    <name evidence="3" type="ORF">GCM10009799_44330</name>
</gene>
<reference evidence="4" key="1">
    <citation type="journal article" date="2019" name="Int. J. Syst. Evol. Microbiol.">
        <title>The Global Catalogue of Microorganisms (GCM) 10K type strain sequencing project: providing services to taxonomists for standard genome sequencing and annotation.</title>
        <authorList>
            <consortium name="The Broad Institute Genomics Platform"/>
            <consortium name="The Broad Institute Genome Sequencing Center for Infectious Disease"/>
            <person name="Wu L."/>
            <person name="Ma J."/>
        </authorList>
    </citation>
    <scope>NUCLEOTIDE SEQUENCE [LARGE SCALE GENOMIC DNA]</scope>
    <source>
        <strain evidence="4">JCM 15313</strain>
    </source>
</reference>
<evidence type="ECO:0000259" key="2">
    <source>
        <dbReference type="Pfam" id="PF12002"/>
    </source>
</evidence>
<feature type="region of interest" description="Disordered" evidence="1">
    <location>
        <begin position="44"/>
        <end position="82"/>
    </location>
</feature>
<dbReference type="Gene3D" id="1.10.3710.10">
    <property type="entry name" value="DNA polymerase III clamp loader subunits, C-terminal domain"/>
    <property type="match status" value="1"/>
</dbReference>
<keyword evidence="4" id="KW-1185">Reference proteome</keyword>
<dbReference type="Proteomes" id="UP001501585">
    <property type="component" value="Unassembled WGS sequence"/>
</dbReference>
<evidence type="ECO:0000256" key="1">
    <source>
        <dbReference type="SAM" id="MobiDB-lite"/>
    </source>
</evidence>
<protein>
    <recommendedName>
        <fullName evidence="2">MgsA AAA+ ATPase C-terminal domain-containing protein</fullName>
    </recommendedName>
</protein>
<evidence type="ECO:0000313" key="4">
    <source>
        <dbReference type="Proteomes" id="UP001501585"/>
    </source>
</evidence>
<dbReference type="EMBL" id="BAAAPC010000022">
    <property type="protein sequence ID" value="GAA2011206.1"/>
    <property type="molecule type" value="Genomic_DNA"/>
</dbReference>
<dbReference type="InterPro" id="IPR008921">
    <property type="entry name" value="DNA_pol3_clamp-load_cplx_C"/>
</dbReference>
<accession>A0ABP5F1Q2</accession>
<evidence type="ECO:0000313" key="3">
    <source>
        <dbReference type="EMBL" id="GAA2011206.1"/>
    </source>
</evidence>
<proteinExistence type="predicted"/>
<feature type="domain" description="MgsA AAA+ ATPase C-terminal" evidence="2">
    <location>
        <begin position="5"/>
        <end position="76"/>
    </location>
</feature>
<dbReference type="InterPro" id="IPR021886">
    <property type="entry name" value="MgsA_C"/>
</dbReference>
<comment type="caution">
    <text evidence="3">The sequence shown here is derived from an EMBL/GenBank/DDBJ whole genome shotgun (WGS) entry which is preliminary data.</text>
</comment>
<dbReference type="SUPFAM" id="SSF48019">
    <property type="entry name" value="post-AAA+ oligomerization domain-like"/>
    <property type="match status" value="1"/>
</dbReference>
<sequence length="82" mass="8815">MGWKITGIDEAMADVRAGAVGEVPAHPRCGRYASAEKLGNAVGYRYPTPPRRSFGAAAPAGRTGREKDYYRPHSAQRGTRPA</sequence>